<dbReference type="AlphaFoldDB" id="A0A6A6P017"/>
<reference evidence="4" key="1">
    <citation type="journal article" date="2020" name="Stud. Mycol.">
        <title>101 Dothideomycetes genomes: a test case for predicting lifestyles and emergence of pathogens.</title>
        <authorList>
            <person name="Haridas S."/>
            <person name="Albert R."/>
            <person name="Binder M."/>
            <person name="Bloem J."/>
            <person name="Labutti K."/>
            <person name="Salamov A."/>
            <person name="Andreopoulos B."/>
            <person name="Baker S."/>
            <person name="Barry K."/>
            <person name="Bills G."/>
            <person name="Bluhm B."/>
            <person name="Cannon C."/>
            <person name="Castanera R."/>
            <person name="Culley D."/>
            <person name="Daum C."/>
            <person name="Ezra D."/>
            <person name="Gonzalez J."/>
            <person name="Henrissat B."/>
            <person name="Kuo A."/>
            <person name="Liang C."/>
            <person name="Lipzen A."/>
            <person name="Lutzoni F."/>
            <person name="Magnuson J."/>
            <person name="Mondo S."/>
            <person name="Nolan M."/>
            <person name="Ohm R."/>
            <person name="Pangilinan J."/>
            <person name="Park H.-J."/>
            <person name="Ramirez L."/>
            <person name="Alfaro M."/>
            <person name="Sun H."/>
            <person name="Tritt A."/>
            <person name="Yoshinaga Y."/>
            <person name="Zwiers L.-H."/>
            <person name="Turgeon B."/>
            <person name="Goodwin S."/>
            <person name="Spatafora J."/>
            <person name="Crous P."/>
            <person name="Grigoriev I."/>
        </authorList>
    </citation>
    <scope>NUCLEOTIDE SEQUENCE</scope>
    <source>
        <strain evidence="4">ATCC 16933</strain>
    </source>
</reference>
<dbReference type="PANTHER" id="PTHR12354:SF1">
    <property type="entry name" value="INTERFERON-RELATED DEVELOPMENTAL REGULATOR 1"/>
    <property type="match status" value="1"/>
</dbReference>
<protein>
    <submittedName>
        <fullName evidence="4">IFRD domain-containing protein</fullName>
    </submittedName>
</protein>
<feature type="domain" description="Interferon-related developmental regulator N-terminal" evidence="3">
    <location>
        <begin position="67"/>
        <end position="371"/>
    </location>
</feature>
<proteinExistence type="inferred from homology"/>
<gene>
    <name evidence="4" type="ORF">BDY21DRAFT_386229</name>
</gene>
<dbReference type="InterPro" id="IPR016024">
    <property type="entry name" value="ARM-type_fold"/>
</dbReference>
<organism evidence="4 5">
    <name type="scientific">Lineolata rhizophorae</name>
    <dbReference type="NCBI Taxonomy" id="578093"/>
    <lineage>
        <taxon>Eukaryota</taxon>
        <taxon>Fungi</taxon>
        <taxon>Dikarya</taxon>
        <taxon>Ascomycota</taxon>
        <taxon>Pezizomycotina</taxon>
        <taxon>Dothideomycetes</taxon>
        <taxon>Dothideomycetes incertae sedis</taxon>
        <taxon>Lineolatales</taxon>
        <taxon>Lineolataceae</taxon>
        <taxon>Lineolata</taxon>
    </lineage>
</organism>
<dbReference type="Proteomes" id="UP000799766">
    <property type="component" value="Unassembled WGS sequence"/>
</dbReference>
<dbReference type="InterPro" id="IPR011989">
    <property type="entry name" value="ARM-like"/>
</dbReference>
<evidence type="ECO:0000256" key="1">
    <source>
        <dbReference type="ARBA" id="ARBA00008828"/>
    </source>
</evidence>
<comment type="similarity">
    <text evidence="1">Belongs to the IFRD family.</text>
</comment>
<feature type="compositionally biased region" description="Low complexity" evidence="2">
    <location>
        <begin position="22"/>
        <end position="50"/>
    </location>
</feature>
<feature type="region of interest" description="Disordered" evidence="2">
    <location>
        <begin position="1"/>
        <end position="66"/>
    </location>
</feature>
<evidence type="ECO:0000256" key="2">
    <source>
        <dbReference type="SAM" id="MobiDB-lite"/>
    </source>
</evidence>
<feature type="region of interest" description="Disordered" evidence="2">
    <location>
        <begin position="298"/>
        <end position="317"/>
    </location>
</feature>
<keyword evidence="5" id="KW-1185">Reference proteome</keyword>
<dbReference type="PANTHER" id="PTHR12354">
    <property type="entry name" value="INTERFERON-RELATED DEVELOPMENTAL REGULATOR"/>
    <property type="match status" value="1"/>
</dbReference>
<dbReference type="InterPro" id="IPR039777">
    <property type="entry name" value="IFRD"/>
</dbReference>
<name>A0A6A6P017_9PEZI</name>
<dbReference type="Gene3D" id="1.25.10.10">
    <property type="entry name" value="Leucine-rich Repeat Variant"/>
    <property type="match status" value="1"/>
</dbReference>
<dbReference type="OrthoDB" id="18978at2759"/>
<dbReference type="Pfam" id="PF05004">
    <property type="entry name" value="IFRD"/>
    <property type="match status" value="1"/>
</dbReference>
<evidence type="ECO:0000259" key="3">
    <source>
        <dbReference type="Pfam" id="PF05004"/>
    </source>
</evidence>
<dbReference type="EMBL" id="MU001682">
    <property type="protein sequence ID" value="KAF2456803.1"/>
    <property type="molecule type" value="Genomic_DNA"/>
</dbReference>
<dbReference type="InterPro" id="IPR007701">
    <property type="entry name" value="Interferon-rel_develop_reg_N"/>
</dbReference>
<sequence>MHDLRRQALESGKTVSRKARSKQASAASSRASSRANSAANSRVPSRAASRQASDEEDGNLSDGTAWSTNSIDDVLASDDVDSPSDVWRTELGDRMEQIIDRKRSSNQGREESLRAYVHLLTAHYAKEDIENKIGELVPAILKSVKSETSEKETASALKALAITVITEPSEDIYEMALHQLKRTISDSESMLAKTAAIHALGTVTFYGGTSVEETQEIMDFFLEIVESDGHSIGAGDEVDVVTASIEEWGFLATQIEDMEDATEPAMEAFVEQLDSSDATVQIAAGENIALLYEKSYTELEEDEDPPSDVEDIDEEESISGPKMVKRYNVYRQEWQLKHTLEELAKVSSRTISKKDKKTLHSNFRDILNSVENPTRGPRYQKAVDKETGRHYGSRMTFRIHHGGEMKIDRWWKLHRLQGLRRILQGGFIVHYEHNEVILDSLPYGLPII</sequence>
<evidence type="ECO:0000313" key="4">
    <source>
        <dbReference type="EMBL" id="KAF2456803.1"/>
    </source>
</evidence>
<evidence type="ECO:0000313" key="5">
    <source>
        <dbReference type="Proteomes" id="UP000799766"/>
    </source>
</evidence>
<dbReference type="SUPFAM" id="SSF48371">
    <property type="entry name" value="ARM repeat"/>
    <property type="match status" value="1"/>
</dbReference>
<accession>A0A6A6P017</accession>